<proteinExistence type="inferred from homology"/>
<feature type="domain" description="Aspartate/glutamate/uridylate kinase" evidence="8">
    <location>
        <begin position="4"/>
        <end position="285"/>
    </location>
</feature>
<keyword evidence="5 9" id="KW-0418">Kinase</keyword>
<keyword evidence="9" id="KW-0614">Plasmid</keyword>
<dbReference type="PANTHER" id="PTHR21499">
    <property type="entry name" value="ASPARTATE KINASE"/>
    <property type="match status" value="1"/>
</dbReference>
<dbReference type="InterPro" id="IPR001048">
    <property type="entry name" value="Asp/Glu/Uridylate_kinase"/>
</dbReference>
<comment type="similarity">
    <text evidence="1">Belongs to the aspartokinase family.</text>
</comment>
<evidence type="ECO:0000256" key="2">
    <source>
        <dbReference type="ARBA" id="ARBA00013059"/>
    </source>
</evidence>
<dbReference type="Gene3D" id="3.40.1160.10">
    <property type="entry name" value="Acetylglutamate kinase-like"/>
    <property type="match status" value="1"/>
</dbReference>
<keyword evidence="10" id="KW-1185">Reference proteome</keyword>
<keyword evidence="3 9" id="KW-0808">Transferase</keyword>
<dbReference type="EC" id="2.7.2.4" evidence="2"/>
<gene>
    <name evidence="9" type="ORF">LZI70_19895</name>
</gene>
<geneLocation type="plasmid" evidence="9 10">
    <name>p_1</name>
</geneLocation>
<dbReference type="GO" id="GO:0004072">
    <property type="term" value="F:aspartate kinase activity"/>
    <property type="evidence" value="ECO:0007669"/>
    <property type="project" value="UniProtKB-EC"/>
</dbReference>
<evidence type="ECO:0000256" key="6">
    <source>
        <dbReference type="ARBA" id="ARBA00022840"/>
    </source>
</evidence>
<keyword evidence="4" id="KW-0547">Nucleotide-binding</keyword>
<sequence length="454" mass="50780">MSHTVEKISGSSMTAFDAVLDNIILKPTSQARYNRILVIPAYQGITDALLESKNTYEPGVYHYALSGSDLWENKLDSVVQRLLWVNESVFADPMLRREADDFIIKRTSHTRSWVRESLATKRCLPQIREQLAAIGEVHSAYNTALKAKRYGVQTKFIDLSNAANEPAQSFDTKLKNNLEDVDLSCELPVVAACSSHDINKSYQHDRRYGDLTLSRIAAITDAKQAVIHKSHHLSSGDPTLIGEGQVSPMEDSSYQVVDQLSALSNDVVHPAAIAELSEKNIDLHMRCTFEPEHPGTFISRDHCSAEHKIELVSGKEDVCSLKVELKNHSIDFNQLEKQIQLQSEFNLLHRYVKGKVAHYYFNCDVRHFGAILTKVKKLIPDSDITIQQVALLSVLGSKIELEQTLLKGCHALEINGIKPLHTYKSESKNSVKFIVSSAHYRASSCALHGAFLQS</sequence>
<name>A0ABY5GB00_VIBPE</name>
<protein>
    <recommendedName>
        <fullName evidence="2">aspartate kinase</fullName>
        <ecNumber evidence="2">2.7.2.4</ecNumber>
    </recommendedName>
</protein>
<evidence type="ECO:0000256" key="1">
    <source>
        <dbReference type="ARBA" id="ARBA00010122"/>
    </source>
</evidence>
<dbReference type="Pfam" id="PF00696">
    <property type="entry name" value="AA_kinase"/>
    <property type="match status" value="1"/>
</dbReference>
<dbReference type="InterPro" id="IPR036393">
    <property type="entry name" value="AceGlu_kinase-like_sf"/>
</dbReference>
<dbReference type="EMBL" id="CP090616">
    <property type="protein sequence ID" value="UTT87286.1"/>
    <property type="molecule type" value="Genomic_DNA"/>
</dbReference>
<organism evidence="9 10">
    <name type="scientific">Vibrio pelagius</name>
    <dbReference type="NCBI Taxonomy" id="28169"/>
    <lineage>
        <taxon>Bacteria</taxon>
        <taxon>Pseudomonadati</taxon>
        <taxon>Pseudomonadota</taxon>
        <taxon>Gammaproteobacteria</taxon>
        <taxon>Vibrionales</taxon>
        <taxon>Vibrionaceae</taxon>
        <taxon>Vibrio</taxon>
    </lineage>
</organism>
<dbReference type="RefSeq" id="WP_255232987.1">
    <property type="nucleotide sequence ID" value="NZ_CP090616.1"/>
</dbReference>
<evidence type="ECO:0000256" key="3">
    <source>
        <dbReference type="ARBA" id="ARBA00022679"/>
    </source>
</evidence>
<comment type="catalytic activity">
    <reaction evidence="7">
        <text>L-aspartate + ATP = 4-phospho-L-aspartate + ADP</text>
        <dbReference type="Rhea" id="RHEA:23776"/>
        <dbReference type="ChEBI" id="CHEBI:29991"/>
        <dbReference type="ChEBI" id="CHEBI:30616"/>
        <dbReference type="ChEBI" id="CHEBI:57535"/>
        <dbReference type="ChEBI" id="CHEBI:456216"/>
        <dbReference type="EC" id="2.7.2.4"/>
    </reaction>
</comment>
<dbReference type="PANTHER" id="PTHR21499:SF3">
    <property type="entry name" value="ASPARTOKINASE"/>
    <property type="match status" value="1"/>
</dbReference>
<dbReference type="SUPFAM" id="SSF53633">
    <property type="entry name" value="Carbamate kinase-like"/>
    <property type="match status" value="1"/>
</dbReference>
<keyword evidence="6" id="KW-0067">ATP-binding</keyword>
<accession>A0ABY5GB00</accession>
<evidence type="ECO:0000256" key="4">
    <source>
        <dbReference type="ARBA" id="ARBA00022741"/>
    </source>
</evidence>
<dbReference type="Proteomes" id="UP001059120">
    <property type="component" value="Plasmid p_1"/>
</dbReference>
<evidence type="ECO:0000256" key="7">
    <source>
        <dbReference type="ARBA" id="ARBA00047872"/>
    </source>
</evidence>
<evidence type="ECO:0000256" key="5">
    <source>
        <dbReference type="ARBA" id="ARBA00022777"/>
    </source>
</evidence>
<evidence type="ECO:0000259" key="8">
    <source>
        <dbReference type="Pfam" id="PF00696"/>
    </source>
</evidence>
<evidence type="ECO:0000313" key="10">
    <source>
        <dbReference type="Proteomes" id="UP001059120"/>
    </source>
</evidence>
<evidence type="ECO:0000313" key="9">
    <source>
        <dbReference type="EMBL" id="UTT87286.1"/>
    </source>
</evidence>
<reference evidence="9" key="1">
    <citation type="submission" date="2022-01" db="EMBL/GenBank/DDBJ databases">
        <title>Alginate degradation mechanism of Vibrio pelagius WXL662.</title>
        <authorList>
            <person name="He X."/>
        </authorList>
    </citation>
    <scope>NUCLEOTIDE SEQUENCE</scope>
    <source>
        <strain evidence="9">WXL662</strain>
        <plasmid evidence="9">p_1</plasmid>
    </source>
</reference>